<dbReference type="InterPro" id="IPR005119">
    <property type="entry name" value="LysR_subst-bd"/>
</dbReference>
<feature type="domain" description="HTH lysR-type" evidence="5">
    <location>
        <begin position="5"/>
        <end position="62"/>
    </location>
</feature>
<protein>
    <submittedName>
        <fullName evidence="6">DNA-binding transcriptional LysR family regulator</fullName>
    </submittedName>
</protein>
<dbReference type="SUPFAM" id="SSF53850">
    <property type="entry name" value="Periplasmic binding protein-like II"/>
    <property type="match status" value="1"/>
</dbReference>
<dbReference type="InterPro" id="IPR036390">
    <property type="entry name" value="WH_DNA-bd_sf"/>
</dbReference>
<comment type="similarity">
    <text evidence="1">Belongs to the LysR transcriptional regulatory family.</text>
</comment>
<proteinExistence type="inferred from homology"/>
<dbReference type="GO" id="GO:0003700">
    <property type="term" value="F:DNA-binding transcription factor activity"/>
    <property type="evidence" value="ECO:0007669"/>
    <property type="project" value="InterPro"/>
</dbReference>
<dbReference type="CDD" id="cd08436">
    <property type="entry name" value="PBP2_LTTR_like_3"/>
    <property type="match status" value="1"/>
</dbReference>
<gene>
    <name evidence="6" type="ORF">BJ992_005552</name>
</gene>
<dbReference type="Gene3D" id="1.10.10.10">
    <property type="entry name" value="Winged helix-like DNA-binding domain superfamily/Winged helix DNA-binding domain"/>
    <property type="match status" value="1"/>
</dbReference>
<evidence type="ECO:0000256" key="3">
    <source>
        <dbReference type="ARBA" id="ARBA00023125"/>
    </source>
</evidence>
<dbReference type="SUPFAM" id="SSF46785">
    <property type="entry name" value="Winged helix' DNA-binding domain"/>
    <property type="match status" value="1"/>
</dbReference>
<evidence type="ECO:0000256" key="1">
    <source>
        <dbReference type="ARBA" id="ARBA00009437"/>
    </source>
</evidence>
<dbReference type="EMBL" id="JACHIU010000001">
    <property type="protein sequence ID" value="MBB6476121.1"/>
    <property type="molecule type" value="Genomic_DNA"/>
</dbReference>
<dbReference type="Gene3D" id="3.40.190.290">
    <property type="match status" value="1"/>
</dbReference>
<keyword evidence="7" id="KW-1185">Reference proteome</keyword>
<dbReference type="PROSITE" id="PS50931">
    <property type="entry name" value="HTH_LYSR"/>
    <property type="match status" value="1"/>
</dbReference>
<dbReference type="FunFam" id="1.10.10.10:FF:000001">
    <property type="entry name" value="LysR family transcriptional regulator"/>
    <property type="match status" value="1"/>
</dbReference>
<dbReference type="AlphaFoldDB" id="A0A7X0MAK8"/>
<organism evidence="6 7">
    <name type="scientific">Sphaerisporangium rubeum</name>
    <dbReference type="NCBI Taxonomy" id="321317"/>
    <lineage>
        <taxon>Bacteria</taxon>
        <taxon>Bacillati</taxon>
        <taxon>Actinomycetota</taxon>
        <taxon>Actinomycetes</taxon>
        <taxon>Streptosporangiales</taxon>
        <taxon>Streptosporangiaceae</taxon>
        <taxon>Sphaerisporangium</taxon>
    </lineage>
</organism>
<dbReference type="PRINTS" id="PR00039">
    <property type="entry name" value="HTHLYSR"/>
</dbReference>
<evidence type="ECO:0000313" key="6">
    <source>
        <dbReference type="EMBL" id="MBB6476121.1"/>
    </source>
</evidence>
<accession>A0A7X0MAK8</accession>
<keyword evidence="4" id="KW-0804">Transcription</keyword>
<keyword evidence="2" id="KW-0805">Transcription regulation</keyword>
<sequence length="302" mass="31738">MIRTMELRHLECFLAVADELNFTRAAQRLHIVQSAVSAAIRTLEHDLGATLFERDSKRVALTDAGAALLPEARATLAAAQAARDAVGQVRGGLRGTVNVGTMTSVEILDLPALFGEFHTRHPAVTIRLRAAQSGSAGLAQSLLDGRLDIAFVSLPGRPPSGLTVRELATVPLVAVLPVGHRLAEARDVRLADLADEPFIDSPLGYGNRGVVDRELAAGGMRRHVAIEVTDIATAAAYVGHGLGVALMPAFAVRPDPRVRVVPVEEGALRWSLGVATAAARRPSAAVKALIALVDGHVSTGAR</sequence>
<evidence type="ECO:0000313" key="7">
    <source>
        <dbReference type="Proteomes" id="UP000555564"/>
    </source>
</evidence>
<dbReference type="PANTHER" id="PTHR30346:SF28">
    <property type="entry name" value="HTH-TYPE TRANSCRIPTIONAL REGULATOR CYNR"/>
    <property type="match status" value="1"/>
</dbReference>
<dbReference type="Proteomes" id="UP000555564">
    <property type="component" value="Unassembled WGS sequence"/>
</dbReference>
<dbReference type="Pfam" id="PF00126">
    <property type="entry name" value="HTH_1"/>
    <property type="match status" value="1"/>
</dbReference>
<dbReference type="Pfam" id="PF03466">
    <property type="entry name" value="LysR_substrate"/>
    <property type="match status" value="1"/>
</dbReference>
<evidence type="ECO:0000256" key="2">
    <source>
        <dbReference type="ARBA" id="ARBA00023015"/>
    </source>
</evidence>
<name>A0A7X0MAK8_9ACTN</name>
<reference evidence="6 7" key="1">
    <citation type="submission" date="2020-08" db="EMBL/GenBank/DDBJ databases">
        <title>Sequencing the genomes of 1000 actinobacteria strains.</title>
        <authorList>
            <person name="Klenk H.-P."/>
        </authorList>
    </citation>
    <scope>NUCLEOTIDE SEQUENCE [LARGE SCALE GENOMIC DNA]</scope>
    <source>
        <strain evidence="6 7">DSM 44936</strain>
    </source>
</reference>
<dbReference type="RefSeq" id="WP_221475005.1">
    <property type="nucleotide sequence ID" value="NZ_BAAALO010000100.1"/>
</dbReference>
<evidence type="ECO:0000259" key="5">
    <source>
        <dbReference type="PROSITE" id="PS50931"/>
    </source>
</evidence>
<comment type="caution">
    <text evidence="6">The sequence shown here is derived from an EMBL/GenBank/DDBJ whole genome shotgun (WGS) entry which is preliminary data.</text>
</comment>
<evidence type="ECO:0000256" key="4">
    <source>
        <dbReference type="ARBA" id="ARBA00023163"/>
    </source>
</evidence>
<keyword evidence="3 6" id="KW-0238">DNA-binding</keyword>
<dbReference type="InterPro" id="IPR000847">
    <property type="entry name" value="LysR_HTH_N"/>
</dbReference>
<dbReference type="GO" id="GO:0003677">
    <property type="term" value="F:DNA binding"/>
    <property type="evidence" value="ECO:0007669"/>
    <property type="project" value="UniProtKB-KW"/>
</dbReference>
<dbReference type="GO" id="GO:0032993">
    <property type="term" value="C:protein-DNA complex"/>
    <property type="evidence" value="ECO:0007669"/>
    <property type="project" value="TreeGrafter"/>
</dbReference>
<dbReference type="PANTHER" id="PTHR30346">
    <property type="entry name" value="TRANSCRIPTIONAL DUAL REGULATOR HCAR-RELATED"/>
    <property type="match status" value="1"/>
</dbReference>
<dbReference type="InterPro" id="IPR036388">
    <property type="entry name" value="WH-like_DNA-bd_sf"/>
</dbReference>